<dbReference type="Pfam" id="PF14130">
    <property type="entry name" value="Cap4_nuclease"/>
    <property type="match status" value="1"/>
</dbReference>
<reference evidence="2 3" key="1">
    <citation type="submission" date="2015-09" db="EMBL/GenBank/DDBJ databases">
        <authorList>
            <consortium name="Swine Surveillance"/>
        </authorList>
    </citation>
    <scope>NUCLEOTIDE SEQUENCE [LARGE SCALE GENOMIC DNA]</scope>
    <source>
        <strain evidence="2 3">CECT 7688</strain>
    </source>
</reference>
<dbReference type="OrthoDB" id="6618953at2"/>
<protein>
    <recommendedName>
        <fullName evidence="1">CD-NTase associated protein 4-like DNA endonuclease domain-containing protein</fullName>
    </recommendedName>
</protein>
<accession>A0A0P1F9U9</accession>
<sequence length="354" mass="39922">MSKLSSKLISTPQLEDSGSDTAKRFQYQALYGLALVFEEHKSGNDYAVVFEFHDDLAVLDSSTVPERVRFFQVKTKASGHWTLTPILKQEKGKGKISPEKLLPSYMGKMYQNVLNFGDSVEAVSFVSNAQMNFGSKSSNFCLDSCTPEEVARVVNQIKKEHPECKDVKTQLVRFVCSSLSLEDLDVHSKGKLSEFVSENLGEMEYSLDALYRAVVDECQRKSRTKCDPKSIPDLLLNRGVTKTDAEAWLTRIRQKASAPAWDEISSEVSGSFFEKNSMRKEWARYGIEALNSNVAIDAVRLEIQNQLNDKFDGEMTLMELVSEIFPEVAPKAREHLSPISDQRIKVMIIYEACI</sequence>
<dbReference type="AlphaFoldDB" id="A0A0P1F9U9"/>
<dbReference type="Proteomes" id="UP000054823">
    <property type="component" value="Unassembled WGS sequence"/>
</dbReference>
<gene>
    <name evidence="2" type="ORF">SHM7688_00194</name>
</gene>
<evidence type="ECO:0000313" key="2">
    <source>
        <dbReference type="EMBL" id="CUH50765.1"/>
    </source>
</evidence>
<organism evidence="2 3">
    <name type="scientific">Shimia marina</name>
    <dbReference type="NCBI Taxonomy" id="321267"/>
    <lineage>
        <taxon>Bacteria</taxon>
        <taxon>Pseudomonadati</taxon>
        <taxon>Pseudomonadota</taxon>
        <taxon>Alphaproteobacteria</taxon>
        <taxon>Rhodobacterales</taxon>
        <taxon>Roseobacteraceae</taxon>
    </lineage>
</organism>
<dbReference type="RefSeq" id="WP_058238159.1">
    <property type="nucleotide sequence ID" value="NZ_CYPW01000002.1"/>
</dbReference>
<dbReference type="STRING" id="321267.SHM7688_00194"/>
<dbReference type="EMBL" id="CYPW01000002">
    <property type="protein sequence ID" value="CUH50765.1"/>
    <property type="molecule type" value="Genomic_DNA"/>
</dbReference>
<name>A0A0P1F9U9_9RHOB</name>
<keyword evidence="3" id="KW-1185">Reference proteome</keyword>
<evidence type="ECO:0000259" key="1">
    <source>
        <dbReference type="Pfam" id="PF14130"/>
    </source>
</evidence>
<evidence type="ECO:0000313" key="3">
    <source>
        <dbReference type="Proteomes" id="UP000054823"/>
    </source>
</evidence>
<feature type="domain" description="CD-NTase associated protein 4-like DNA endonuclease" evidence="1">
    <location>
        <begin position="16"/>
        <end position="222"/>
    </location>
</feature>
<proteinExistence type="predicted"/>
<dbReference type="InterPro" id="IPR025382">
    <property type="entry name" value="Cap4-like_endonuclease_dom"/>
</dbReference>
<dbReference type="GO" id="GO:0004518">
    <property type="term" value="F:nuclease activity"/>
    <property type="evidence" value="ECO:0007669"/>
    <property type="project" value="InterPro"/>
</dbReference>